<dbReference type="AlphaFoldDB" id="A0A5F4W557"/>
<dbReference type="Bgee" id="ENSCJAG00000058620">
    <property type="expression patterns" value="Expressed in kidney and 3 other cell types or tissues"/>
</dbReference>
<organism evidence="2 3">
    <name type="scientific">Callithrix jacchus</name>
    <name type="common">White-tufted-ear marmoset</name>
    <name type="synonym">Simia Jacchus</name>
    <dbReference type="NCBI Taxonomy" id="9483"/>
    <lineage>
        <taxon>Eukaryota</taxon>
        <taxon>Metazoa</taxon>
        <taxon>Chordata</taxon>
        <taxon>Craniata</taxon>
        <taxon>Vertebrata</taxon>
        <taxon>Euteleostomi</taxon>
        <taxon>Mammalia</taxon>
        <taxon>Eutheria</taxon>
        <taxon>Euarchontoglires</taxon>
        <taxon>Primates</taxon>
        <taxon>Haplorrhini</taxon>
        <taxon>Platyrrhini</taxon>
        <taxon>Cebidae</taxon>
        <taxon>Callitrichinae</taxon>
        <taxon>Callithrix</taxon>
        <taxon>Callithrix</taxon>
    </lineage>
</organism>
<feature type="region of interest" description="Disordered" evidence="1">
    <location>
        <begin position="225"/>
        <end position="253"/>
    </location>
</feature>
<feature type="compositionally biased region" description="Low complexity" evidence="1">
    <location>
        <begin position="92"/>
        <end position="104"/>
    </location>
</feature>
<dbReference type="PANTHER" id="PTHR16676:SF0">
    <property type="entry name" value="SIGNAL TRANSDUCER CD24"/>
    <property type="match status" value="1"/>
</dbReference>
<evidence type="ECO:0000313" key="3">
    <source>
        <dbReference type="Proteomes" id="UP000008225"/>
    </source>
</evidence>
<reference evidence="2" key="2">
    <citation type="submission" date="2025-08" db="UniProtKB">
        <authorList>
            <consortium name="Ensembl"/>
        </authorList>
    </citation>
    <scope>IDENTIFICATION</scope>
</reference>
<reference evidence="2" key="3">
    <citation type="submission" date="2025-09" db="UniProtKB">
        <authorList>
            <consortium name="Ensembl"/>
        </authorList>
    </citation>
    <scope>IDENTIFICATION</scope>
</reference>
<feature type="compositionally biased region" description="Basic residues" evidence="1">
    <location>
        <begin position="238"/>
        <end position="253"/>
    </location>
</feature>
<feature type="compositionally biased region" description="Basic residues" evidence="1">
    <location>
        <begin position="31"/>
        <end position="40"/>
    </location>
</feature>
<sequence length="383" mass="39398">MRTRDAHLSSQRLADTRRSQNKAGASGRARLLGRARRSPRTRAPPASPATLPEGLALGGARVPSARVSVRPASQPRPPRSPFLCGGQRDNSARGAPAPAPQRGRTGIRGPSRVPGRILQSGWQRTCSGTSGCPAAAEARTFLLGRKMAGPGKQRKLGPGPRRGVCGSRVRPWCCVGVAGACARLPAARSRRGKPAGYQQPAAPAHLQRWPSGGLPVREGPCGGGGCGGGGAGEPGAGRVRRGGGGRRRRGAGVGGRRHVTAIVAVLVYKVPSARRAPHLACARREPAVLQAPNIQRDAPRTDGGDMGRAMVARLGLGLLLLALLLPTQIYSNQTAVVTVSSNSSQSTSAAPSPANATTKAAGGALQSTASLFVVSLSLLHLYC</sequence>
<dbReference type="InterPro" id="IPR028029">
    <property type="entry name" value="CD24"/>
</dbReference>
<dbReference type="InParanoid" id="A0A5F4W557"/>
<accession>A0A5F4W557</accession>
<dbReference type="Pfam" id="PF14984">
    <property type="entry name" value="CD24"/>
    <property type="match status" value="1"/>
</dbReference>
<reference evidence="2" key="1">
    <citation type="submission" date="2009-03" db="EMBL/GenBank/DDBJ databases">
        <authorList>
            <person name="Warren W."/>
            <person name="Ye L."/>
            <person name="Minx P."/>
            <person name="Worley K."/>
            <person name="Gibbs R."/>
            <person name="Wilson R.K."/>
        </authorList>
    </citation>
    <scope>NUCLEOTIDE SEQUENCE [LARGE SCALE GENOMIC DNA]</scope>
</reference>
<evidence type="ECO:0000313" key="2">
    <source>
        <dbReference type="Ensembl" id="ENSCJAP00000072870.1"/>
    </source>
</evidence>
<dbReference type="Ensembl" id="ENSCJAT00000107136.2">
    <property type="protein sequence ID" value="ENSCJAP00000072870.1"/>
    <property type="gene ID" value="ENSCJAG00000058620.2"/>
</dbReference>
<dbReference type="GO" id="GO:0007155">
    <property type="term" value="P:cell adhesion"/>
    <property type="evidence" value="ECO:0007669"/>
    <property type="project" value="InterPro"/>
</dbReference>
<feature type="compositionally biased region" description="Low complexity" evidence="1">
    <location>
        <begin position="41"/>
        <end position="52"/>
    </location>
</feature>
<dbReference type="GO" id="GO:0009897">
    <property type="term" value="C:external side of plasma membrane"/>
    <property type="evidence" value="ECO:0007669"/>
    <property type="project" value="TreeGrafter"/>
</dbReference>
<gene>
    <name evidence="2" type="primary">CD24</name>
</gene>
<dbReference type="STRING" id="9483.ENSCJAP00000072870"/>
<dbReference type="GeneTree" id="ENSGT00390000018829"/>
<dbReference type="PANTHER" id="PTHR16676">
    <property type="entry name" value="SIGNAL TRANSDUCER CD24"/>
    <property type="match status" value="1"/>
</dbReference>
<proteinExistence type="predicted"/>
<name>A0A5F4W557_CALJA</name>
<protein>
    <submittedName>
        <fullName evidence="2">CD24 molecule</fullName>
    </submittedName>
</protein>
<evidence type="ECO:0000256" key="1">
    <source>
        <dbReference type="SAM" id="MobiDB-lite"/>
    </source>
</evidence>
<dbReference type="GO" id="GO:0030296">
    <property type="term" value="F:protein tyrosine kinase activator activity"/>
    <property type="evidence" value="ECO:0007669"/>
    <property type="project" value="TreeGrafter"/>
</dbReference>
<dbReference type="GO" id="GO:0001775">
    <property type="term" value="P:cell activation"/>
    <property type="evidence" value="ECO:0007669"/>
    <property type="project" value="TreeGrafter"/>
</dbReference>
<dbReference type="GO" id="GO:0045121">
    <property type="term" value="C:membrane raft"/>
    <property type="evidence" value="ECO:0007669"/>
    <property type="project" value="TreeGrafter"/>
</dbReference>
<feature type="compositionally biased region" description="Gly residues" evidence="1">
    <location>
        <begin position="225"/>
        <end position="235"/>
    </location>
</feature>
<dbReference type="Proteomes" id="UP000008225">
    <property type="component" value="Chromosome 4"/>
</dbReference>
<dbReference type="GO" id="GO:0022407">
    <property type="term" value="P:regulation of cell-cell adhesion"/>
    <property type="evidence" value="ECO:0007669"/>
    <property type="project" value="TreeGrafter"/>
</dbReference>
<feature type="region of interest" description="Disordered" evidence="1">
    <location>
        <begin position="1"/>
        <end position="113"/>
    </location>
</feature>
<keyword evidence="3" id="KW-1185">Reference proteome</keyword>